<feature type="non-terminal residue" evidence="1">
    <location>
        <position position="1"/>
    </location>
</feature>
<dbReference type="EMBL" id="JAABOA010001969">
    <property type="protein sequence ID" value="KAF9580584.1"/>
    <property type="molecule type" value="Genomic_DNA"/>
</dbReference>
<evidence type="ECO:0000313" key="2">
    <source>
        <dbReference type="Proteomes" id="UP000780801"/>
    </source>
</evidence>
<dbReference type="AlphaFoldDB" id="A0A9P6KCQ4"/>
<organism evidence="1 2">
    <name type="scientific">Lunasporangiospora selenospora</name>
    <dbReference type="NCBI Taxonomy" id="979761"/>
    <lineage>
        <taxon>Eukaryota</taxon>
        <taxon>Fungi</taxon>
        <taxon>Fungi incertae sedis</taxon>
        <taxon>Mucoromycota</taxon>
        <taxon>Mortierellomycotina</taxon>
        <taxon>Mortierellomycetes</taxon>
        <taxon>Mortierellales</taxon>
        <taxon>Mortierellaceae</taxon>
        <taxon>Lunasporangiospora</taxon>
    </lineage>
</organism>
<name>A0A9P6KCQ4_9FUNG</name>
<accession>A0A9P6KCQ4</accession>
<keyword evidence="2" id="KW-1185">Reference proteome</keyword>
<sequence>MSNWINIQRLYDFAFQESATDLIFTIHKLRSQGAFLHVAQTEMATKLQTNDYQLHDSTEKALISMERKVVQSTLIPISSMLDDITKSSNAYHSAKRNLVSLGLARSASEIVMARLVKHMKPDMNPSTMSPMPPVFLENKGAATKTLPPIVPLGEGGGSSARDGQGVGVLGRLRDNVEQGVTARDFAKNLPQNTDAGLSRCEARRNHSIARQVPSVFSLSMLQSSTADTPLAIENAAREYLRNRLERFEFASSGGLYANGFQFPEAPA</sequence>
<proteinExistence type="predicted"/>
<protein>
    <submittedName>
        <fullName evidence="1">Uncharacterized protein</fullName>
    </submittedName>
</protein>
<gene>
    <name evidence="1" type="ORF">BGW38_002699</name>
</gene>
<comment type="caution">
    <text evidence="1">The sequence shown here is derived from an EMBL/GenBank/DDBJ whole genome shotgun (WGS) entry which is preliminary data.</text>
</comment>
<evidence type="ECO:0000313" key="1">
    <source>
        <dbReference type="EMBL" id="KAF9580584.1"/>
    </source>
</evidence>
<reference evidence="1" key="1">
    <citation type="journal article" date="2020" name="Fungal Divers.">
        <title>Resolving the Mortierellaceae phylogeny through synthesis of multi-gene phylogenetics and phylogenomics.</title>
        <authorList>
            <person name="Vandepol N."/>
            <person name="Liber J."/>
            <person name="Desiro A."/>
            <person name="Na H."/>
            <person name="Kennedy M."/>
            <person name="Barry K."/>
            <person name="Grigoriev I.V."/>
            <person name="Miller A.N."/>
            <person name="O'Donnell K."/>
            <person name="Stajich J.E."/>
            <person name="Bonito G."/>
        </authorList>
    </citation>
    <scope>NUCLEOTIDE SEQUENCE</scope>
    <source>
        <strain evidence="1">KOD1015</strain>
    </source>
</reference>
<dbReference type="OrthoDB" id="20127at2759"/>
<dbReference type="Proteomes" id="UP000780801">
    <property type="component" value="Unassembled WGS sequence"/>
</dbReference>